<keyword evidence="1" id="KW-0732">Signal</keyword>
<reference evidence="3" key="1">
    <citation type="journal article" date="2014" name="Genome Announc.">
        <title>Draft Genome Sequences of Marine Flavobacterium Nonlabens Strains NR17, NR24, NR27, NR32, NR33, and Ara13.</title>
        <authorList>
            <person name="Nakanishi M."/>
            <person name="Meirelles P."/>
            <person name="Suzuki R."/>
            <person name="Takatani N."/>
            <person name="Mino S."/>
            <person name="Suda W."/>
            <person name="Oshima K."/>
            <person name="Hattori M."/>
            <person name="Ohkuma M."/>
            <person name="Hosokawa M."/>
            <person name="Miyashita K."/>
            <person name="Thompson F.L."/>
            <person name="Niwa A."/>
            <person name="Sawabe T."/>
            <person name="Sawabe T."/>
        </authorList>
    </citation>
    <scope>NUCLEOTIDE SEQUENCE [LARGE SCALE GENOMIC DNA]</scope>
    <source>
        <strain evidence="3">JCM 19294</strain>
    </source>
</reference>
<dbReference type="Pfam" id="PF12867">
    <property type="entry name" value="DinB_2"/>
    <property type="match status" value="1"/>
</dbReference>
<feature type="domain" description="DinB-like" evidence="2">
    <location>
        <begin position="38"/>
        <end position="165"/>
    </location>
</feature>
<dbReference type="EMBL" id="BBML01000006">
    <property type="protein sequence ID" value="GAK97502.1"/>
    <property type="molecule type" value="Genomic_DNA"/>
</dbReference>
<evidence type="ECO:0000259" key="2">
    <source>
        <dbReference type="Pfam" id="PF12867"/>
    </source>
</evidence>
<sequence>MKNTSYFFYFTLLVALLFAVQPAIAQEDDFINEYIERLERSKEYLILVAETMPEEQYSYRPTVESLSFAENLMHIGWAMDWHSQSLMGGRPARDWNTDTELKVDKKSKADMIAKIKETFNQTIAFIQSFDTNKLSERLDYFGANRTKRQILLLLTDHITHHRGQMLVHLRLNGLKPPRYVLYQ</sequence>
<dbReference type="Gene3D" id="1.20.120.450">
    <property type="entry name" value="dinb family like domain"/>
    <property type="match status" value="1"/>
</dbReference>
<evidence type="ECO:0000313" key="4">
    <source>
        <dbReference type="Proteomes" id="UP000029221"/>
    </source>
</evidence>
<keyword evidence="4" id="KW-1185">Reference proteome</keyword>
<dbReference type="AlphaFoldDB" id="A0A090Q5Q9"/>
<dbReference type="InterPro" id="IPR024775">
    <property type="entry name" value="DinB-like"/>
</dbReference>
<feature type="chain" id="PRO_5001861604" description="DinB-like domain-containing protein" evidence="1">
    <location>
        <begin position="26"/>
        <end position="183"/>
    </location>
</feature>
<accession>A0A090Q5Q9</accession>
<feature type="signal peptide" evidence="1">
    <location>
        <begin position="1"/>
        <end position="25"/>
    </location>
</feature>
<comment type="caution">
    <text evidence="3">The sequence shown here is derived from an EMBL/GenBank/DDBJ whole genome shotgun (WGS) entry which is preliminary data.</text>
</comment>
<evidence type="ECO:0000256" key="1">
    <source>
        <dbReference type="SAM" id="SignalP"/>
    </source>
</evidence>
<name>A0A090Q5Q9_9FLAO</name>
<organism evidence="3 4">
    <name type="scientific">Nonlabens tegetincola</name>
    <dbReference type="NCBI Taxonomy" id="323273"/>
    <lineage>
        <taxon>Bacteria</taxon>
        <taxon>Pseudomonadati</taxon>
        <taxon>Bacteroidota</taxon>
        <taxon>Flavobacteriia</taxon>
        <taxon>Flavobacteriales</taxon>
        <taxon>Flavobacteriaceae</taxon>
        <taxon>Nonlabens</taxon>
    </lineage>
</organism>
<dbReference type="STRING" id="319236.BST91_05730"/>
<dbReference type="eggNOG" id="COG2318">
    <property type="taxonomic scope" value="Bacteria"/>
</dbReference>
<dbReference type="SUPFAM" id="SSF109854">
    <property type="entry name" value="DinB/YfiT-like putative metalloenzymes"/>
    <property type="match status" value="1"/>
</dbReference>
<protein>
    <recommendedName>
        <fullName evidence="2">DinB-like domain-containing protein</fullName>
    </recommendedName>
</protein>
<proteinExistence type="predicted"/>
<evidence type="ECO:0000313" key="3">
    <source>
        <dbReference type="EMBL" id="GAK97502.1"/>
    </source>
</evidence>
<dbReference type="RefSeq" id="WP_042279156.1">
    <property type="nucleotide sequence ID" value="NZ_BBML01000006.1"/>
</dbReference>
<gene>
    <name evidence="3" type="ORF">JCM19294_38</name>
</gene>
<dbReference type="InterPro" id="IPR034660">
    <property type="entry name" value="DinB/YfiT-like"/>
</dbReference>
<dbReference type="Proteomes" id="UP000029221">
    <property type="component" value="Unassembled WGS sequence"/>
</dbReference>